<reference evidence="3" key="2">
    <citation type="submission" date="2012-09" db="EMBL/GenBank/DDBJ databases">
        <title>The complete sequence of Psychroflexus torquis an extreme psychrophile from sea-ice that is stimulated by light.</title>
        <authorList>
            <person name="Feng S."/>
            <person name="Powell S.M."/>
            <person name="Bowman J.P."/>
        </authorList>
    </citation>
    <scope>NUCLEOTIDE SEQUENCE [LARGE SCALE GENOMIC DNA]</scope>
    <source>
        <strain evidence="3">ATCC 700755</strain>
    </source>
</reference>
<dbReference type="Proteomes" id="UP000008514">
    <property type="component" value="Chromosome"/>
</dbReference>
<feature type="chain" id="PRO_5003877594" description="DUF2147 domain-containing protein" evidence="1">
    <location>
        <begin position="25"/>
        <end position="151"/>
    </location>
</feature>
<evidence type="ECO:0000256" key="1">
    <source>
        <dbReference type="SAM" id="SignalP"/>
    </source>
</evidence>
<feature type="domain" description="DUF2147" evidence="2">
    <location>
        <begin position="30"/>
        <end position="146"/>
    </location>
</feature>
<dbReference type="InterPro" id="IPR019223">
    <property type="entry name" value="DUF2147"/>
</dbReference>
<dbReference type="Pfam" id="PF09917">
    <property type="entry name" value="DUF2147"/>
    <property type="match status" value="1"/>
</dbReference>
<dbReference type="eggNOG" id="COG4731">
    <property type="taxonomic scope" value="Bacteria"/>
</dbReference>
<dbReference type="HOGENOM" id="CLU_108869_2_1_10"/>
<dbReference type="STRING" id="313595.P700755_000022"/>
<protein>
    <recommendedName>
        <fullName evidence="2">DUF2147 domain-containing protein</fullName>
    </recommendedName>
</protein>
<gene>
    <name evidence="3" type="ordered locus">P700755_000022</name>
</gene>
<reference evidence="3" key="1">
    <citation type="submission" date="2006-03" db="EMBL/GenBank/DDBJ databases">
        <authorList>
            <person name="Bowman J."/>
            <person name="Ferriera S."/>
            <person name="Johnson J."/>
            <person name="Kravitz S."/>
            <person name="Halpern A."/>
            <person name="Remington K."/>
            <person name="Beeson K."/>
            <person name="Tran B."/>
            <person name="Rogers Y.-H."/>
            <person name="Friedman R."/>
            <person name="Venter J.C."/>
        </authorList>
    </citation>
    <scope>NUCLEOTIDE SEQUENCE [LARGE SCALE GENOMIC DNA]</scope>
    <source>
        <strain evidence="3">ATCC 700755</strain>
    </source>
</reference>
<organism evidence="3 4">
    <name type="scientific">Psychroflexus torquis (strain ATCC 700755 / CIP 106069 / ACAM 623)</name>
    <dbReference type="NCBI Taxonomy" id="313595"/>
    <lineage>
        <taxon>Bacteria</taxon>
        <taxon>Pseudomonadati</taxon>
        <taxon>Bacteroidota</taxon>
        <taxon>Flavobacteriia</taxon>
        <taxon>Flavobacteriales</taxon>
        <taxon>Flavobacteriaceae</taxon>
        <taxon>Psychroflexus</taxon>
    </lineage>
</organism>
<name>K4IB21_PSYTT</name>
<sequence>MKTMKTKLFLITFCLLGYFSFAQEAGDIVGVWEPGHGKAKVKIDKIDNKFYGKIVWLKEPIDPVTGEPKVDKNNPDESMQNAPLRGFRILKDFEYQGEGIWEEGTIYDPENGTSYSCIITMKDENTLDIRGYVGVKTFGRTDTWRRLIRKK</sequence>
<dbReference type="PANTHER" id="PTHR36919:SF2">
    <property type="entry name" value="BLL6627 PROTEIN"/>
    <property type="match status" value="1"/>
</dbReference>
<dbReference type="Gene3D" id="2.40.128.520">
    <property type="match status" value="1"/>
</dbReference>
<keyword evidence="4" id="KW-1185">Reference proteome</keyword>
<dbReference type="AlphaFoldDB" id="K4IB21"/>
<dbReference type="EMBL" id="CP003879">
    <property type="protein sequence ID" value="AFU67098.1"/>
    <property type="molecule type" value="Genomic_DNA"/>
</dbReference>
<dbReference type="PANTHER" id="PTHR36919">
    <property type="entry name" value="BLR1215 PROTEIN"/>
    <property type="match status" value="1"/>
</dbReference>
<proteinExistence type="predicted"/>
<evidence type="ECO:0000313" key="4">
    <source>
        <dbReference type="Proteomes" id="UP000008514"/>
    </source>
</evidence>
<evidence type="ECO:0000259" key="2">
    <source>
        <dbReference type="Pfam" id="PF09917"/>
    </source>
</evidence>
<feature type="signal peptide" evidence="1">
    <location>
        <begin position="1"/>
        <end position="24"/>
    </location>
</feature>
<dbReference type="KEGG" id="ptq:P700755_000022"/>
<evidence type="ECO:0000313" key="3">
    <source>
        <dbReference type="EMBL" id="AFU67098.1"/>
    </source>
</evidence>
<keyword evidence="1" id="KW-0732">Signal</keyword>
<accession>K4IB21</accession>